<protein>
    <submittedName>
        <fullName evidence="1">Uncharacterized protein</fullName>
    </submittedName>
</protein>
<evidence type="ECO:0000313" key="1">
    <source>
        <dbReference type="EMBL" id="AOZ98015.1"/>
    </source>
</evidence>
<dbReference type="RefSeq" id="WP_071183290.1">
    <property type="nucleotide sequence ID" value="NZ_CP017774.1"/>
</dbReference>
<gene>
    <name evidence="1" type="ORF">BIW12_00375</name>
</gene>
<evidence type="ECO:0000313" key="2">
    <source>
        <dbReference type="Proteomes" id="UP000178198"/>
    </source>
</evidence>
<dbReference type="KEGG" id="fcm:BIW12_00375"/>
<accession>A0A1D9P7D6</accession>
<name>A0A1D9P7D6_9FLAO</name>
<sequence length="179" mass="21149">MLETDPKQGYNELTIDISNIGLAAAKQVSWSWFVNFNGIKSVLESKKNPLIDCVLHENEVSISSKKLNIDWFYLVDDENFGNYFNFILPYSIENRKNTIRIPPSYLDLYWLYKAKEILEDDHFSDMEYPPLELHIKYTNMHGKEIEKTFLLYMTWSFMSNPLNQQTELAKFRIEIAESN</sequence>
<dbReference type="Proteomes" id="UP000178198">
    <property type="component" value="Chromosome"/>
</dbReference>
<reference evidence="1 2" key="1">
    <citation type="submission" date="2016-10" db="EMBL/GenBank/DDBJ databases">
        <title>Complete Genome Sequence of Flavobacterium sp. PK15.</title>
        <authorList>
            <person name="Ekwe A."/>
            <person name="Kim S.B."/>
        </authorList>
    </citation>
    <scope>NUCLEOTIDE SEQUENCE [LARGE SCALE GENOMIC DNA]</scope>
    <source>
        <strain evidence="1 2">PK15</strain>
    </source>
</reference>
<organism evidence="1 2">
    <name type="scientific">Flavobacterium commune</name>
    <dbReference type="NCBI Taxonomy" id="1306519"/>
    <lineage>
        <taxon>Bacteria</taxon>
        <taxon>Pseudomonadati</taxon>
        <taxon>Bacteroidota</taxon>
        <taxon>Flavobacteriia</taxon>
        <taxon>Flavobacteriales</taxon>
        <taxon>Flavobacteriaceae</taxon>
        <taxon>Flavobacterium</taxon>
    </lineage>
</organism>
<dbReference type="EMBL" id="CP017774">
    <property type="protein sequence ID" value="AOZ98015.1"/>
    <property type="molecule type" value="Genomic_DNA"/>
</dbReference>
<proteinExistence type="predicted"/>
<dbReference type="AlphaFoldDB" id="A0A1D9P7D6"/>
<dbReference type="OrthoDB" id="1494837at2"/>
<keyword evidence="2" id="KW-1185">Reference proteome</keyword>